<evidence type="ECO:0000313" key="2">
    <source>
        <dbReference type="Proteomes" id="UP001235547"/>
    </source>
</evidence>
<proteinExistence type="predicted"/>
<organism evidence="1 2">
    <name type="scientific">Sinorhizobium numidicum</name>
    <dbReference type="NCBI Taxonomy" id="680248"/>
    <lineage>
        <taxon>Bacteria</taxon>
        <taxon>Pseudomonadati</taxon>
        <taxon>Pseudomonadota</taxon>
        <taxon>Alphaproteobacteria</taxon>
        <taxon>Hyphomicrobiales</taxon>
        <taxon>Rhizobiaceae</taxon>
        <taxon>Sinorhizobium/Ensifer group</taxon>
        <taxon>Sinorhizobium</taxon>
    </lineage>
</organism>
<reference evidence="1 2" key="1">
    <citation type="submission" date="2023-03" db="EMBL/GenBank/DDBJ databases">
        <authorList>
            <person name="Kaur S."/>
            <person name="Espinosa-Saiz D."/>
            <person name="Velazquez E."/>
            <person name="Menendez E."/>
            <person name="diCenzo G.C."/>
        </authorList>
    </citation>
    <scope>NUCLEOTIDE SEQUENCE [LARGE SCALE GENOMIC DNA]</scope>
    <source>
        <strain evidence="1 2">LMG 27395</strain>
    </source>
</reference>
<evidence type="ECO:0000313" key="1">
    <source>
        <dbReference type="EMBL" id="WEX81241.1"/>
    </source>
</evidence>
<gene>
    <name evidence="1" type="ORF">PYH38_000634</name>
</gene>
<accession>A0ABY8CRG1</accession>
<protein>
    <submittedName>
        <fullName evidence="1">Uncharacterized protein</fullName>
    </submittedName>
</protein>
<sequence length="46" mass="5076">MKFLDTARMAGTRRTADGYVVADVRTARIGIQLTQAMNSASRKCRS</sequence>
<keyword evidence="2" id="KW-1185">Reference proteome</keyword>
<dbReference type="Proteomes" id="UP001235547">
    <property type="component" value="Chromosome 2"/>
</dbReference>
<dbReference type="EMBL" id="CP120370">
    <property type="protein sequence ID" value="WEX81241.1"/>
    <property type="molecule type" value="Genomic_DNA"/>
</dbReference>
<name>A0ABY8CRG1_9HYPH</name>